<keyword evidence="2 5" id="KW-0812">Transmembrane</keyword>
<sequence>VIGIFVRRPGPRFLTFTLGFSAGVMILVSFVELLATGIEEIGFFWGLVAFFGGMGLMFLIDVLIPHSYKAEEHHPGGKPNKSNLHRTGMLVALGIGIHNLPEGLAAFAGALENVNLGIAIAVAIAIHNIPEGLAVSAPIYAATGSRKKAFWFSFLSGVAEPVGAGIAAIFLMPFLSPALIGTVLAAVGGIMFFISIDELVPASKEYGFDHLAIIGIIIGMVVMAASLWILKVV</sequence>
<proteinExistence type="predicted"/>
<dbReference type="PANTHER" id="PTHR11040:SF205">
    <property type="entry name" value="ZINC TRANSPORTER ZUPT"/>
    <property type="match status" value="1"/>
</dbReference>
<feature type="transmembrane region" description="Helical" evidence="5">
    <location>
        <begin position="208"/>
        <end position="230"/>
    </location>
</feature>
<dbReference type="Pfam" id="PF02535">
    <property type="entry name" value="Zip"/>
    <property type="match status" value="1"/>
</dbReference>
<comment type="caution">
    <text evidence="6">The sequence shown here is derived from an EMBL/GenBank/DDBJ whole genome shotgun (WGS) entry which is preliminary data.</text>
</comment>
<dbReference type="EMBL" id="WJKJ01000310">
    <property type="protein sequence ID" value="MBD3365399.1"/>
    <property type="molecule type" value="Genomic_DNA"/>
</dbReference>
<evidence type="ECO:0000256" key="1">
    <source>
        <dbReference type="ARBA" id="ARBA00004141"/>
    </source>
</evidence>
<feature type="non-terminal residue" evidence="6">
    <location>
        <position position="1"/>
    </location>
</feature>
<name>A0A9D5QD99_UNCW3</name>
<keyword evidence="4 5" id="KW-0472">Membrane</keyword>
<gene>
    <name evidence="6" type="primary">zupT</name>
    <name evidence="6" type="ORF">GF359_09325</name>
</gene>
<dbReference type="PANTHER" id="PTHR11040">
    <property type="entry name" value="ZINC/IRON TRANSPORTER"/>
    <property type="match status" value="1"/>
</dbReference>
<feature type="transmembrane region" description="Helical" evidence="5">
    <location>
        <begin position="178"/>
        <end position="196"/>
    </location>
</feature>
<feature type="transmembrane region" description="Helical" evidence="5">
    <location>
        <begin position="116"/>
        <end position="142"/>
    </location>
</feature>
<evidence type="ECO:0000256" key="3">
    <source>
        <dbReference type="ARBA" id="ARBA00022989"/>
    </source>
</evidence>
<evidence type="ECO:0000313" key="7">
    <source>
        <dbReference type="Proteomes" id="UP000630660"/>
    </source>
</evidence>
<keyword evidence="3 5" id="KW-1133">Transmembrane helix</keyword>
<dbReference type="GO" id="GO:0016020">
    <property type="term" value="C:membrane"/>
    <property type="evidence" value="ECO:0007669"/>
    <property type="project" value="UniProtKB-SubCell"/>
</dbReference>
<accession>A0A9D5QD99</accession>
<dbReference type="AlphaFoldDB" id="A0A9D5QD99"/>
<comment type="subcellular location">
    <subcellularLocation>
        <location evidence="1">Membrane</location>
        <topology evidence="1">Multi-pass membrane protein</topology>
    </subcellularLocation>
</comment>
<dbReference type="InterPro" id="IPR003689">
    <property type="entry name" value="ZIP"/>
</dbReference>
<dbReference type="GO" id="GO:0005385">
    <property type="term" value="F:zinc ion transmembrane transporter activity"/>
    <property type="evidence" value="ECO:0007669"/>
    <property type="project" value="TreeGrafter"/>
</dbReference>
<dbReference type="Proteomes" id="UP000630660">
    <property type="component" value="Unassembled WGS sequence"/>
</dbReference>
<feature type="transmembrane region" description="Helical" evidence="5">
    <location>
        <begin position="12"/>
        <end position="31"/>
    </location>
</feature>
<feature type="transmembrane region" description="Helical" evidence="5">
    <location>
        <begin position="88"/>
        <end position="110"/>
    </location>
</feature>
<reference evidence="6" key="1">
    <citation type="submission" date="2019-11" db="EMBL/GenBank/DDBJ databases">
        <title>Microbial mats filling the niche in hypersaline microbial mats.</title>
        <authorList>
            <person name="Wong H.L."/>
            <person name="Macleod F.I."/>
            <person name="White R.A. III"/>
            <person name="Burns B.P."/>
        </authorList>
    </citation>
    <scope>NUCLEOTIDE SEQUENCE</scope>
    <source>
        <strain evidence="6">Bin_327</strain>
    </source>
</reference>
<feature type="transmembrane region" description="Helical" evidence="5">
    <location>
        <begin position="149"/>
        <end position="172"/>
    </location>
</feature>
<feature type="transmembrane region" description="Helical" evidence="5">
    <location>
        <begin position="43"/>
        <end position="64"/>
    </location>
</feature>
<dbReference type="NCBIfam" id="NF003243">
    <property type="entry name" value="PRK04201.1"/>
    <property type="match status" value="1"/>
</dbReference>
<organism evidence="6 7">
    <name type="scientific">candidate division WOR-3 bacterium</name>
    <dbReference type="NCBI Taxonomy" id="2052148"/>
    <lineage>
        <taxon>Bacteria</taxon>
        <taxon>Bacteria division WOR-3</taxon>
    </lineage>
</organism>
<protein>
    <submittedName>
        <fullName evidence="6">Zinc transporter ZupT</fullName>
    </submittedName>
</protein>
<evidence type="ECO:0000256" key="2">
    <source>
        <dbReference type="ARBA" id="ARBA00022692"/>
    </source>
</evidence>
<evidence type="ECO:0000256" key="5">
    <source>
        <dbReference type="SAM" id="Phobius"/>
    </source>
</evidence>
<evidence type="ECO:0000313" key="6">
    <source>
        <dbReference type="EMBL" id="MBD3365399.1"/>
    </source>
</evidence>
<evidence type="ECO:0000256" key="4">
    <source>
        <dbReference type="ARBA" id="ARBA00023136"/>
    </source>
</evidence>